<organism evidence="1 2">
    <name type="scientific">Leptospira barantonii</name>
    <dbReference type="NCBI Taxonomy" id="2023184"/>
    <lineage>
        <taxon>Bacteria</taxon>
        <taxon>Pseudomonadati</taxon>
        <taxon>Spirochaetota</taxon>
        <taxon>Spirochaetia</taxon>
        <taxon>Leptospirales</taxon>
        <taxon>Leptospiraceae</taxon>
        <taxon>Leptospira</taxon>
    </lineage>
</organism>
<dbReference type="Pfam" id="PF07600">
    <property type="entry name" value="DUF1564"/>
    <property type="match status" value="1"/>
</dbReference>
<keyword evidence="2" id="KW-1185">Reference proteome</keyword>
<proteinExistence type="predicted"/>
<dbReference type="RefSeq" id="WP_100763850.1">
    <property type="nucleotide sequence ID" value="NZ_NPDS01000008.1"/>
</dbReference>
<sequence length="179" mass="20508">MGVLLLNSDQEIRSILQERKTEVVTFLVPEATLLALNEKARKNIGKQIPILLTYYSKYLSTTNRLGKNARKTTYQPSPGKEKMKRINVRLSTGSWALLSALAQVHGVSRCYLFNYLLWLENVGVGNSIVRTMNEGGPTFHSNYKYILHLDLLKNEITRRLECNPQDTFYVVNYESLYSS</sequence>
<dbReference type="Proteomes" id="UP000231879">
    <property type="component" value="Unassembled WGS sequence"/>
</dbReference>
<comment type="caution">
    <text evidence="1">The sequence shown here is derived from an EMBL/GenBank/DDBJ whole genome shotgun (WGS) entry which is preliminary data.</text>
</comment>
<evidence type="ECO:0000313" key="2">
    <source>
        <dbReference type="Proteomes" id="UP000231879"/>
    </source>
</evidence>
<evidence type="ECO:0000313" key="1">
    <source>
        <dbReference type="EMBL" id="PJZ56167.1"/>
    </source>
</evidence>
<accession>A0ABX4NHG3</accession>
<reference evidence="1 2" key="1">
    <citation type="submission" date="2017-07" db="EMBL/GenBank/DDBJ databases">
        <title>Leptospira spp. isolated from tropical soils.</title>
        <authorList>
            <person name="Thibeaux R."/>
            <person name="Iraola G."/>
            <person name="Ferres I."/>
            <person name="Bierque E."/>
            <person name="Girault D."/>
            <person name="Soupe-Gilbert M.-E."/>
            <person name="Picardeau M."/>
            <person name="Goarant C."/>
        </authorList>
    </citation>
    <scope>NUCLEOTIDE SEQUENCE [LARGE SCALE GENOMIC DNA]</scope>
    <source>
        <strain evidence="1 2">FH4-C-A1</strain>
    </source>
</reference>
<name>A0ABX4NHG3_9LEPT</name>
<dbReference type="InterPro" id="IPR011458">
    <property type="entry name" value="DUF1564"/>
</dbReference>
<dbReference type="EMBL" id="NPDS01000008">
    <property type="protein sequence ID" value="PJZ56167.1"/>
    <property type="molecule type" value="Genomic_DNA"/>
</dbReference>
<gene>
    <name evidence="1" type="ORF">CH367_17410</name>
</gene>
<protein>
    <submittedName>
        <fullName evidence="1">CopG family transcriptional regulator</fullName>
    </submittedName>
</protein>